<accession>A0ABD1UZZ3</accession>
<proteinExistence type="predicted"/>
<keyword evidence="2" id="KW-1185">Reference proteome</keyword>
<dbReference type="AlphaFoldDB" id="A0ABD1UZZ3"/>
<gene>
    <name evidence="1" type="ORF">Fot_23240</name>
</gene>
<organism evidence="1 2">
    <name type="scientific">Forsythia ovata</name>
    <dbReference type="NCBI Taxonomy" id="205694"/>
    <lineage>
        <taxon>Eukaryota</taxon>
        <taxon>Viridiplantae</taxon>
        <taxon>Streptophyta</taxon>
        <taxon>Embryophyta</taxon>
        <taxon>Tracheophyta</taxon>
        <taxon>Spermatophyta</taxon>
        <taxon>Magnoliopsida</taxon>
        <taxon>eudicotyledons</taxon>
        <taxon>Gunneridae</taxon>
        <taxon>Pentapetalae</taxon>
        <taxon>asterids</taxon>
        <taxon>lamiids</taxon>
        <taxon>Lamiales</taxon>
        <taxon>Oleaceae</taxon>
        <taxon>Forsythieae</taxon>
        <taxon>Forsythia</taxon>
    </lineage>
</organism>
<protein>
    <submittedName>
        <fullName evidence="1">Uncharacterized protein</fullName>
    </submittedName>
</protein>
<dbReference type="EMBL" id="JBFOLJ010000006">
    <property type="protein sequence ID" value="KAL2530639.1"/>
    <property type="molecule type" value="Genomic_DNA"/>
</dbReference>
<sequence length="110" mass="12702">MKERSKLMTRRRMEMGMVRVVRANNMAMERKGKLEGATYTEPYSAPFSSNFKDSGSARGDWKDNEYSQLTHGSPIVAQTWNNFSLPRSRQMADLIKQTTTWADINRHEAL</sequence>
<comment type="caution">
    <text evidence="1">The sequence shown here is derived from an EMBL/GenBank/DDBJ whole genome shotgun (WGS) entry which is preliminary data.</text>
</comment>
<dbReference type="Proteomes" id="UP001604277">
    <property type="component" value="Unassembled WGS sequence"/>
</dbReference>
<evidence type="ECO:0000313" key="2">
    <source>
        <dbReference type="Proteomes" id="UP001604277"/>
    </source>
</evidence>
<evidence type="ECO:0000313" key="1">
    <source>
        <dbReference type="EMBL" id="KAL2530639.1"/>
    </source>
</evidence>
<name>A0ABD1UZZ3_9LAMI</name>
<reference evidence="2" key="1">
    <citation type="submission" date="2024-07" db="EMBL/GenBank/DDBJ databases">
        <title>Two chromosome-level genome assemblies of Korean endemic species Abeliophyllum distichum and Forsythia ovata (Oleaceae).</title>
        <authorList>
            <person name="Jang H."/>
        </authorList>
    </citation>
    <scope>NUCLEOTIDE SEQUENCE [LARGE SCALE GENOMIC DNA]</scope>
</reference>